<dbReference type="SUPFAM" id="SSF82199">
    <property type="entry name" value="SET domain"/>
    <property type="match status" value="1"/>
</dbReference>
<dbReference type="Pfam" id="PF00856">
    <property type="entry name" value="SET"/>
    <property type="match status" value="1"/>
</dbReference>
<reference evidence="5 6" key="1">
    <citation type="submission" date="2017-04" db="EMBL/GenBank/DDBJ databases">
        <title>Draft genome of the yeast Clavispora lusitaniae type strain CBS 6936.</title>
        <authorList>
            <person name="Durrens P."/>
            <person name="Klopp C."/>
            <person name="Biteau N."/>
            <person name="Fitton-Ouhabi V."/>
            <person name="Dementhon K."/>
            <person name="Accoceberry I."/>
            <person name="Sherman D.J."/>
            <person name="Noel T."/>
        </authorList>
    </citation>
    <scope>NUCLEOTIDE SEQUENCE [LARGE SCALE GENOMIC DNA]</scope>
    <source>
        <strain evidence="5 6">CBS 6936</strain>
    </source>
</reference>
<evidence type="ECO:0000313" key="6">
    <source>
        <dbReference type="Proteomes" id="UP000195602"/>
    </source>
</evidence>
<evidence type="ECO:0000256" key="3">
    <source>
        <dbReference type="ARBA" id="ARBA00022691"/>
    </source>
</evidence>
<dbReference type="InterPro" id="IPR044429">
    <property type="entry name" value="SETD4_SET"/>
</dbReference>
<dbReference type="Proteomes" id="UP000195602">
    <property type="component" value="Unassembled WGS sequence"/>
</dbReference>
<keyword evidence="1" id="KW-0489">Methyltransferase</keyword>
<comment type="caution">
    <text evidence="5">The sequence shown here is derived from an EMBL/GenBank/DDBJ whole genome shotgun (WGS) entry which is preliminary data.</text>
</comment>
<dbReference type="KEGG" id="clus:A9F13_12g00154"/>
<organism evidence="5 6">
    <name type="scientific">Clavispora lusitaniae</name>
    <name type="common">Candida lusitaniae</name>
    <dbReference type="NCBI Taxonomy" id="36911"/>
    <lineage>
        <taxon>Eukaryota</taxon>
        <taxon>Fungi</taxon>
        <taxon>Dikarya</taxon>
        <taxon>Ascomycota</taxon>
        <taxon>Saccharomycotina</taxon>
        <taxon>Pichiomycetes</taxon>
        <taxon>Metschnikowiaceae</taxon>
        <taxon>Clavispora</taxon>
    </lineage>
</organism>
<dbReference type="PROSITE" id="PS50280">
    <property type="entry name" value="SET"/>
    <property type="match status" value="1"/>
</dbReference>
<dbReference type="InterPro" id="IPR050600">
    <property type="entry name" value="SETD3_SETD6_MTase"/>
</dbReference>
<dbReference type="PANTHER" id="PTHR13271:SF47">
    <property type="entry name" value="ACTIN-HISTIDINE N-METHYLTRANSFERASE"/>
    <property type="match status" value="1"/>
</dbReference>
<dbReference type="InterPro" id="IPR046341">
    <property type="entry name" value="SET_dom_sf"/>
</dbReference>
<dbReference type="InterPro" id="IPR016852">
    <property type="entry name" value="SET_MeTrfase"/>
</dbReference>
<sequence>MENIDLKLDALVKWLGGNVTENSGSGAFISPKISVRDVPGSGRGIYAESDIGTQEELVRIPVSFLLNFTTAVAHITKHNPSVTLAEPHYQHIHVPSTASDKITDWYAQLDLDILLGLSSFQLLAIYLVLEKERGAASFWKPFIDMLPAIEELSLAPVVWKVLQVPHCDDLWRMLSRSARKHAESVVARFEKDYAVVCDLPSVPAFERSSFLWAWMCINSRCLYMSMPQAKDTSDNFTMAPYVDFLNHSNEDQCGIKIDPHGFHVLTSSAYKPQEELYFSYGPHSNEFLLCEYGFTLPHNKWNYIDITDFILPLLRPEQVSFLKDMGYYGDYTVNTEGMSFRTEIALATLQESEPQQSRKLKALVEGMSDGAVFEKQSKVLLRRLLDKMASDSGRKLHSADNYDPETTKRMEAVNVLHKNIVSIAETILKE</sequence>
<dbReference type="AlphaFoldDB" id="A0AA91PY62"/>
<evidence type="ECO:0000256" key="1">
    <source>
        <dbReference type="ARBA" id="ARBA00022603"/>
    </source>
</evidence>
<dbReference type="PANTHER" id="PTHR13271">
    <property type="entry name" value="UNCHARACTERIZED PUTATIVE METHYLTRANSFERASE"/>
    <property type="match status" value="1"/>
</dbReference>
<feature type="domain" description="SET" evidence="4">
    <location>
        <begin position="31"/>
        <end position="281"/>
    </location>
</feature>
<keyword evidence="3" id="KW-0949">S-adenosyl-L-methionine</keyword>
<gene>
    <name evidence="5" type="ORF">A9F13_12g00154</name>
</gene>
<name>A0AA91PY62_CLALS</name>
<proteinExistence type="predicted"/>
<dbReference type="PIRSF" id="PIRSF027158">
    <property type="entry name" value="Lys_MTase_YDR198C_prd"/>
    <property type="match status" value="1"/>
</dbReference>
<dbReference type="Gene3D" id="3.90.1410.10">
    <property type="entry name" value="set domain protein methyltransferase, domain 1"/>
    <property type="match status" value="1"/>
</dbReference>
<evidence type="ECO:0000259" key="4">
    <source>
        <dbReference type="PROSITE" id="PS50280"/>
    </source>
</evidence>
<protein>
    <recommendedName>
        <fullName evidence="4">SET domain-containing protein</fullName>
    </recommendedName>
</protein>
<dbReference type="GO" id="GO:0032259">
    <property type="term" value="P:methylation"/>
    <property type="evidence" value="ECO:0007669"/>
    <property type="project" value="UniProtKB-KW"/>
</dbReference>
<keyword evidence="2" id="KW-0808">Transferase</keyword>
<dbReference type="GO" id="GO:0016279">
    <property type="term" value="F:protein-lysine N-methyltransferase activity"/>
    <property type="evidence" value="ECO:0007669"/>
    <property type="project" value="InterPro"/>
</dbReference>
<dbReference type="CDD" id="cd19177">
    <property type="entry name" value="SET_SETD4"/>
    <property type="match status" value="1"/>
</dbReference>
<evidence type="ECO:0000256" key="2">
    <source>
        <dbReference type="ARBA" id="ARBA00022679"/>
    </source>
</evidence>
<dbReference type="EMBL" id="LYUB02000012">
    <property type="protein sequence ID" value="OVF07500.1"/>
    <property type="molecule type" value="Genomic_DNA"/>
</dbReference>
<accession>A0AA91PY62</accession>
<dbReference type="InterPro" id="IPR001214">
    <property type="entry name" value="SET_dom"/>
</dbReference>
<evidence type="ECO:0000313" key="5">
    <source>
        <dbReference type="EMBL" id="OVF07500.1"/>
    </source>
</evidence>